<reference evidence="3" key="1">
    <citation type="submission" date="2022-04" db="EMBL/GenBank/DDBJ databases">
        <authorList>
            <person name="Forde T."/>
        </authorList>
    </citation>
    <scope>NUCLEOTIDE SEQUENCE</scope>
    <source>
        <strain evidence="3">A18Y016a</strain>
        <strain evidence="2">A18Y020d</strain>
    </source>
</reference>
<dbReference type="Pfam" id="PF20040">
    <property type="entry name" value="DUF6442"/>
    <property type="match status" value="1"/>
</dbReference>
<feature type="transmembrane region" description="Helical" evidence="1">
    <location>
        <begin position="25"/>
        <end position="43"/>
    </location>
</feature>
<dbReference type="Proteomes" id="UP001154111">
    <property type="component" value="Chromosome"/>
</dbReference>
<dbReference type="AlphaFoldDB" id="A0AAU9VL05"/>
<organism evidence="3 5">
    <name type="scientific">Erysipelothrix amsterdamensis</name>
    <dbReference type="NCBI Taxonomy" id="2929157"/>
    <lineage>
        <taxon>Bacteria</taxon>
        <taxon>Bacillati</taxon>
        <taxon>Bacillota</taxon>
        <taxon>Erysipelotrichia</taxon>
        <taxon>Erysipelotrichales</taxon>
        <taxon>Erysipelotrichaceae</taxon>
        <taxon>Erysipelothrix</taxon>
    </lineage>
</organism>
<name>A0AAU9VL05_9FIRM</name>
<evidence type="ECO:0000313" key="4">
    <source>
        <dbReference type="Proteomes" id="UP001154095"/>
    </source>
</evidence>
<dbReference type="EMBL" id="OW659496">
    <property type="protein sequence ID" value="CAH2763361.1"/>
    <property type="molecule type" value="Genomic_DNA"/>
</dbReference>
<gene>
    <name evidence="3" type="ORF">ERYAMS2_01708</name>
    <name evidence="2" type="ORF">ERYAMS_01413</name>
</gene>
<evidence type="ECO:0000256" key="1">
    <source>
        <dbReference type="SAM" id="Phobius"/>
    </source>
</evidence>
<evidence type="ECO:0000313" key="5">
    <source>
        <dbReference type="Proteomes" id="UP001154111"/>
    </source>
</evidence>
<sequence length="104" mass="11959">MKNNILEKAQNENRDEREEMIKTKAFHIGWISVSLVMLILIFIRGVHNESANDIMMIFMAQTSAVLFYQYVSIPTKKSYLLFGIIALIGFLLAFASLLSSYMVY</sequence>
<keyword evidence="1" id="KW-1133">Transmembrane helix</keyword>
<keyword evidence="4" id="KW-1185">Reference proteome</keyword>
<protein>
    <submittedName>
        <fullName evidence="2">4-hydroxybenzoate polyprenyltransferase</fullName>
    </submittedName>
    <submittedName>
        <fullName evidence="3">DUF6442 family protein</fullName>
    </submittedName>
</protein>
<evidence type="ECO:0000313" key="3">
    <source>
        <dbReference type="EMBL" id="CAH2763405.1"/>
    </source>
</evidence>
<dbReference type="RefSeq" id="WP_254006786.1">
    <property type="nucleotide sequence ID" value="NZ_OW659477.1"/>
</dbReference>
<dbReference type="InterPro" id="IPR045620">
    <property type="entry name" value="DUF6442"/>
</dbReference>
<keyword evidence="1" id="KW-0472">Membrane</keyword>
<accession>A0AAU9VL05</accession>
<keyword evidence="1" id="KW-0812">Transmembrane</keyword>
<proteinExistence type="predicted"/>
<feature type="transmembrane region" description="Helical" evidence="1">
    <location>
        <begin position="55"/>
        <end position="73"/>
    </location>
</feature>
<dbReference type="EMBL" id="OW659477">
    <property type="protein sequence ID" value="CAH2763405.1"/>
    <property type="molecule type" value="Genomic_DNA"/>
</dbReference>
<feature type="transmembrane region" description="Helical" evidence="1">
    <location>
        <begin position="79"/>
        <end position="103"/>
    </location>
</feature>
<evidence type="ECO:0000313" key="2">
    <source>
        <dbReference type="EMBL" id="CAH2763361.1"/>
    </source>
</evidence>
<dbReference type="Proteomes" id="UP001154095">
    <property type="component" value="Chromosome"/>
</dbReference>